<feature type="compositionally biased region" description="Basic and acidic residues" evidence="2">
    <location>
        <begin position="2048"/>
        <end position="2071"/>
    </location>
</feature>
<feature type="compositionally biased region" description="Low complexity" evidence="2">
    <location>
        <begin position="1558"/>
        <end position="1571"/>
    </location>
</feature>
<sequence length="4063" mass="454396">MAQETRDKGFIELEVGEVYLLMKEEYRISRNIRASWFFGNLNKEIKVKSDQDLINSKEELEVLSIIPRVSPDKLPADVPIRYKLVPSSHVTFLARRYRHVIVMDLSPSMATVDAQSGRVSLQDLFRCISNCLQGLVKPFSVPGSSLLLSPKIYVTVIAYTPLASLTTQQVLFQGCLLTQDNLSSFLDQLQEELEEFENKLVDNMFASQVNGNPNTTFDLDHPNIFDDIVEPGGLSSSSASQRPETEAQEMASPEACFVNMLWCGILALQLLPENTSAGIICVTDGVTAMPDMASTTHLLTQMRNSTVACSFLQVGKGFHPHCSFGYIPHTEIMQFIATATFGAFLSKCPKINSNKIGMNQYHKAFLSWNFQKGLDGIKIDYIKGRQHQVISSEVACQTEGIQLPAPFAVNKQGLCTIPLIRKKHRDYKLHTSLANVLSVRLREGYTIKDVALTKNDKQIEVKLALPWKYNGRIEYIASSAWPLNPNRHLTNVDVIMEGSYEFLHDLTCRMKKSPHNAYRTRVVMNFWQTLRSLQETDQLLVHLQSFSTNSIYYTVPDGIKKGIPLLYMPPYSETPVLAQKFDSKDSSLEQFAGFWKRISLMEPKKWQRWLHTHRIALLLVPDMPLPKHLFLPNSNGRYNNIQSRVAQKELNSLLTEFSTFTLLENHSYITLTSTDGSSSPTSFYLIRVQSKAPCVVIRLAFLGGTSGHERNKIVSELRHKLQDLTVPTRQTGYLKASTSQRKSAVSKIAAAAKGKPAQQEQKQTTDKSCVVILARPIDIILVKYERMPPDFTDLKTSIRVTTGSVPVYMDSKGPIKDLNRLACYLHHHRWIWDAQNDHSPPISTEAVAHVLSVLTDLRLQEGFHFSYSNSGIISFVTELKMKNPMKSGSQDLFPAFTQAQTPAGSKPTADQVDMDLDTVADGATDTVTDEAGDDVFPCLVQYIVFPPHTATYCMDRTTGGSNHPDLEPLDDQDTAEADGRLQLVTECWVEPQSGMACDVPSERDHFQNCSYKDVPQVLFPLDQEVISTLLTFEHLKILCHDQGILAPVPHPSTDTIGETLRLSESITHLPYSLELLKLLPKCQQAEVLCSTYIEEPLSKNSPDDSFPRPHFPRYPKPNNTLYCLLLTALSKMTGHELTLSEEDGLKFVNMVLNRSRDGNSNPAPFELPDSDFEALMKRAVLRPKSDPGRTTSLATELSDSLSSTQPEAWQQALKEGQALRESPVPRWTCFVKDAVRASDADKDVKPSSHLLLTFVPASYGDLQKLMELGKVKDQDGNQDSSGKLDASAKVMDSRSSSTIPPQETTPASDGLTMSEEQDLTSGACVDDSQYSEDQPDSRMSPDPSDVKHGLTLPIYVYDCSLSSLRHQLLKTEDHEVPTDVFQDLTFASLEAQIPAFVGSQTSSRSGSGTPRASLSRHSSRGHLEQVAGAPADRSLSRGQPSKTLGRFCTQLGEKISKYFVMGIFKGLQRGQYVDAQDVQMALDFICVESLHDIDITHFLHAVCGHIRKYSEKLNIEQQASDLLTKKIKFADQVQVDIDEDDNDAEETTTRSHAKTKSLPRPSKPSLSKASRQSVKIPLSALRSARPCPTGTNDLHKLIQRTFTQVMGNHFQPVPSNPDIWFFRQPEFQEMDLIFQEADDDGRSDCEILSVEPEKLHTTSIPEEITSEQMSVTSYTSENEEIPVPENKINSIVDVYQSSLRQGKKNSLGETADEQSTSTESLMGSYEEEMSPLFVHLVCSVKLKNNVGNMSKRTLPTCLGHLIDCLESPPEEEIDPADLSVTLDLICLTLPSELDEAQADTDEVFADRRREVSTTESTPPQSPQPQCNSPSLLSLGRGRELSEFDEEVDSHGLDSEGLGSLPEPQIMAIKKTKEEIKWLLEDEIASAKHHIFPVTVETLDMVAQHVRVSYPSKPSCKAAEIPLQFVFGPEQSLAQFTEELERTDIPGCELCKVGHYYHLMYDQTHIDNTMRNQAIQSALENLGEQEPHRLVGGETPTPTAGEQRTVGRNFQTTTIICTPPSPCKAISEPFEGTGVEGQKDGVGNFIETADRGAEAEKLKEAARDEDRMRDGEDNASGSSDSSIQVLADEHDGDVLGHQSAVAVTQSEGLLHDSRVVVESASQPDPSEEPGGAKIQASGEVEEGEDGSSLQRNSTSFIVLSQVGGSQSEPLQLAEMSYSDTDVTGANREHLTVGDHRDSRSHSSTSSTSTVTLTHKLDSGMLLGEDDASLSAPEERDRPLTGSDSAGTGDHPPSATLQQDSAMPNPPQRTSSQSSESDVVPLVGRKPLMLMSAASSGPPSSQISYTGSLNDNDEEGYEGGSSDLELDDAQELSSEWSRRRQLMPDFWLILRIHTDRVEIFYHSRDHDDFNNGVGEQLYGQVTDTIRNTCRTVNQRLLLQDLYKTHSCKSILFGESDEDAWQSEDPIHFRIGKPSLDDDEDDIDQAQKDYLVAAMEFNPGHFACDLMWNTHLSIHARLYTGHRGGSSSPGMQALISALSAFAVSNRRNMFVFRETSGGVFYLRLFDSTIVSYSTNISRVNSAADTGHHYEPGSQPVSRATSVQSLNTLGMGSVFEEELSSTQSHMSDSRKVSTTDSGLDSMSTLSRATGPGRTEHTIRLDVHGVDPPGPEIREDLVELLRNRLAEATLDVISVMLDRNPMCKLTPHDIQFVQPLTKPPTETLHFTIPQTARPHLFSLAFYLGQNLRQFLHLPKYSSPRAEDHFQDYVSSSGGGGEREKGIELPENEAYLYNRPERAGRTGIGIACISMGLVDGRGNPVSLHSCPRPSPVAHMELQDTLDFVSWTRTERYYMGPESQRKPGPTALIQFAIWQRGNIDLPHLTNRLKRAVQHSLCDVVMEYCVLTAPMGTLPQLRQLSLTPFSSPAKVGETEAGGAQPDVTPSKGVRQLFKDCSEDKVKDVERSSPVSVKRSLSMGETPMYFASDIRQFMRRMQKRVSPGPAPESPFTSFFSFWSSHQRSQSVSSSITNSDGMSRVKKQRSLEQKEEKSCSSGSQPSTPVKIKAKDPSPKTKESGHMTRDMPGWQAQELERRQDEALRQRQRDAEEGKVGMLHTFFRDVGFTWMDYEHSLDVPTIHKVTEELSSRFSLGPVVNELLTKLPSICADLTTKVYRDDGTHYQLWATADPKESKSQEKLTKDQTPLAKASFKKLLPGKSENYVLIGRNIRQWRYSLDNPSPEDLVDVPSLVNPSSHKSYQRFKPLDLNSYSSSEKLSERDLNPLTSLMGRSQGLHLVPRQRLLLMQVIDKKITLFVYNWSSELMDSLKTMLHRLVMWHNSRSHLLDCLVSQKMGLFNHTYFGKNKLKGNPFCRSLEEIESLVKYTVPPQREFLSRMPVTAPKSARRLHRSLPPFDETLRNAKVRRPLHRSNYGVAKDPVVRQGAHMLEGCVVAKKETEMLKKLENLYLTWQKRGTQTTQPVARETLDLLKLSSRIVHYCATPLLFSTLWRHLVMGVGSDDAGQSAPSPPVGGTAAEEAWHMDLRSSFLQQYVQCLQKLGLTPVETKVSSPRQMIKTVRHKEPIRSQSPVHRKSSTTASASQHLQVTSAGGIILIELSFQHAYFCVKIFAFESSRVPAGEDINQQLAKLFTDDCDQYKDLIHIHSFAHDFHLRTVQAYFHRPQMGFKSRYHVTSFLADFVKFYTPRPKFCRNHVHEERQGFLSHNTPAPLLYQYLMEHHPTNMKRLSMAKPPIALCPNPQEGTAESEEEEYAIVSHQFRVLKDNKGNRAVDEFDCSLVICWNKSEYQSQTRPNSPTPTTPDPAGTGMMTHEAAPAADASPNLLNLCFYVIVTSKRELYPIHQGWARKSSRYSLTELDNPPCENTHSYMILKEEVQRAKERIIHTVRQAANNCRRDTLWSQLLQGETIEEGGAAASTSGRKTKKKEGEEQRDDAPFSRRVKPVGVPDDLFYHSQKPNILRMTYPEFKVLLDTVHQVPLTQIDEKLVPLLSNGITWYDGLLRFLRAKFSMMTRFFTSEDRLVSHLALVNPNHTDMMVLLTVDKQANMSELVALYREDPKEPAEAGVSSSQQVMATHRQVEIVVNAVAYYMWTMIT</sequence>
<feature type="region of interest" description="Disordered" evidence="2">
    <location>
        <begin position="2976"/>
        <end position="3059"/>
    </location>
</feature>
<feature type="compositionally biased region" description="Basic and acidic residues" evidence="2">
    <location>
        <begin position="2190"/>
        <end position="2199"/>
    </location>
</feature>
<feature type="region of interest" description="Disordered" evidence="2">
    <location>
        <begin position="1271"/>
        <end position="1346"/>
    </location>
</feature>
<keyword evidence="3" id="KW-1185">Reference proteome</keyword>
<dbReference type="PANTHER" id="PTHR14918">
    <property type="entry name" value="KICSTOR COMPLEX PROTEIN SZT2"/>
    <property type="match status" value="1"/>
</dbReference>
<evidence type="ECO:0000313" key="4">
    <source>
        <dbReference type="RefSeq" id="XP_022100206.1"/>
    </source>
</evidence>
<feature type="region of interest" description="Disordered" evidence="2">
    <location>
        <begin position="1183"/>
        <end position="1207"/>
    </location>
</feature>
<feature type="region of interest" description="Disordered" evidence="2">
    <location>
        <begin position="2190"/>
        <end position="2277"/>
    </location>
</feature>
<feature type="compositionally biased region" description="Low complexity" evidence="2">
    <location>
        <begin position="1813"/>
        <end position="1831"/>
    </location>
</feature>
<evidence type="ECO:0000256" key="2">
    <source>
        <dbReference type="SAM" id="MobiDB-lite"/>
    </source>
</evidence>
<dbReference type="Proteomes" id="UP000694845">
    <property type="component" value="Unplaced"/>
</dbReference>
<feature type="compositionally biased region" description="Low complexity" evidence="2">
    <location>
        <begin position="2976"/>
        <end position="2985"/>
    </location>
</feature>
<feature type="compositionally biased region" description="Polar residues" evidence="2">
    <location>
        <begin position="1293"/>
        <end position="1307"/>
    </location>
</feature>
<feature type="region of interest" description="Disordered" evidence="2">
    <location>
        <begin position="3757"/>
        <end position="3779"/>
    </location>
</feature>
<organism evidence="3 4">
    <name type="scientific">Acanthaster planci</name>
    <name type="common">Crown-of-thorns starfish</name>
    <dbReference type="NCBI Taxonomy" id="133434"/>
    <lineage>
        <taxon>Eukaryota</taxon>
        <taxon>Metazoa</taxon>
        <taxon>Echinodermata</taxon>
        <taxon>Eleutherozoa</taxon>
        <taxon>Asterozoa</taxon>
        <taxon>Asteroidea</taxon>
        <taxon>Valvatacea</taxon>
        <taxon>Valvatida</taxon>
        <taxon>Acanthasteridae</taxon>
        <taxon>Acanthaster</taxon>
    </lineage>
</organism>
<protein>
    <submittedName>
        <fullName evidence="4">KICSTOR complex protein SZT2-like isoform X1</fullName>
    </submittedName>
</protein>
<feature type="region of interest" description="Disordered" evidence="2">
    <location>
        <begin position="2573"/>
        <end position="2608"/>
    </location>
</feature>
<accession>A0A8B7ZAD3</accession>
<feature type="region of interest" description="Disordered" evidence="2">
    <location>
        <begin position="1808"/>
        <end position="1831"/>
    </location>
</feature>
<feature type="compositionally biased region" description="Polar residues" evidence="2">
    <location>
        <begin position="3535"/>
        <end position="3551"/>
    </location>
</feature>
<feature type="compositionally biased region" description="Basic and acidic residues" evidence="2">
    <location>
        <begin position="3043"/>
        <end position="3059"/>
    </location>
</feature>
<feature type="region of interest" description="Disordered" evidence="2">
    <location>
        <begin position="1538"/>
        <end position="1574"/>
    </location>
</feature>
<feature type="compositionally biased region" description="Polar residues" evidence="2">
    <location>
        <begin position="2291"/>
        <end position="2308"/>
    </location>
</feature>
<feature type="compositionally biased region" description="Basic and acidic residues" evidence="2">
    <location>
        <begin position="2995"/>
        <end position="3004"/>
    </location>
</feature>
<feature type="coiled-coil region" evidence="1">
    <location>
        <begin position="179"/>
        <end position="206"/>
    </location>
</feature>
<feature type="region of interest" description="Disordered" evidence="2">
    <location>
        <begin position="2289"/>
        <end position="2326"/>
    </location>
</feature>
<feature type="compositionally biased region" description="Basic and acidic residues" evidence="2">
    <location>
        <begin position="3894"/>
        <end position="3905"/>
    </location>
</feature>
<feature type="region of interest" description="Disordered" evidence="2">
    <location>
        <begin position="1984"/>
        <end position="2008"/>
    </location>
</feature>
<dbReference type="KEGG" id="aplc:110984372"/>
<dbReference type="InterPro" id="IPR033228">
    <property type="entry name" value="SZT2"/>
</dbReference>
<reference evidence="4" key="1">
    <citation type="submission" date="2025-08" db="UniProtKB">
        <authorList>
            <consortium name="RefSeq"/>
        </authorList>
    </citation>
    <scope>IDENTIFICATION</scope>
</reference>
<dbReference type="OMA" id="PLFVHIT"/>
<dbReference type="PANTHER" id="PTHR14918:SF3">
    <property type="entry name" value="KICSTOR COMPLEX PROTEIN SZT2"/>
    <property type="match status" value="1"/>
</dbReference>
<evidence type="ECO:0000313" key="3">
    <source>
        <dbReference type="Proteomes" id="UP000694845"/>
    </source>
</evidence>
<feature type="compositionally biased region" description="Polar residues" evidence="2">
    <location>
        <begin position="1995"/>
        <end position="2008"/>
    </location>
</feature>
<dbReference type="OrthoDB" id="43547at2759"/>
<gene>
    <name evidence="4" type="primary">LOC110984372</name>
</gene>
<proteinExistence type="predicted"/>
<name>A0A8B7ZAD3_ACAPL</name>
<feature type="compositionally biased region" description="Polar residues" evidence="2">
    <location>
        <begin position="2253"/>
        <end position="2275"/>
    </location>
</feature>
<feature type="compositionally biased region" description="Polar residues" evidence="2">
    <location>
        <begin position="1188"/>
        <end position="1207"/>
    </location>
</feature>
<evidence type="ECO:0000256" key="1">
    <source>
        <dbReference type="SAM" id="Coils"/>
    </source>
</evidence>
<feature type="compositionally biased region" description="Basic and acidic residues" evidence="2">
    <location>
        <begin position="3018"/>
        <end position="3034"/>
    </location>
</feature>
<feature type="region of interest" description="Disordered" evidence="2">
    <location>
        <begin position="1397"/>
        <end position="1440"/>
    </location>
</feature>
<feature type="region of interest" description="Disordered" evidence="2">
    <location>
        <begin position="3879"/>
        <end position="3908"/>
    </location>
</feature>
<keyword evidence="1" id="KW-0175">Coiled coil</keyword>
<feature type="region of interest" description="Disordered" evidence="2">
    <location>
        <begin position="1702"/>
        <end position="1721"/>
    </location>
</feature>
<dbReference type="GeneID" id="110984372"/>
<feature type="region of interest" description="Disordered" evidence="2">
    <location>
        <begin position="3532"/>
        <end position="3551"/>
    </location>
</feature>
<dbReference type="RefSeq" id="XP_022100206.1">
    <property type="nucleotide sequence ID" value="XM_022244514.1"/>
</dbReference>
<feature type="compositionally biased region" description="Low complexity" evidence="2">
    <location>
        <begin position="1398"/>
        <end position="1413"/>
    </location>
</feature>
<dbReference type="GO" id="GO:0005777">
    <property type="term" value="C:peroxisome"/>
    <property type="evidence" value="ECO:0007669"/>
    <property type="project" value="InterPro"/>
</dbReference>
<feature type="compositionally biased region" description="Polar residues" evidence="2">
    <location>
        <begin position="2590"/>
        <end position="2603"/>
    </location>
</feature>
<feature type="region of interest" description="Disordered" evidence="2">
    <location>
        <begin position="2048"/>
        <end position="2081"/>
    </location>
</feature>
<feature type="region of interest" description="Disordered" evidence="2">
    <location>
        <begin position="2117"/>
        <end position="2149"/>
    </location>
</feature>